<name>A0ABS0Q9K3_9BACT</name>
<gene>
    <name evidence="2" type="ORF">I7X13_14925</name>
</gene>
<evidence type="ECO:0000313" key="3">
    <source>
        <dbReference type="Proteomes" id="UP000625631"/>
    </source>
</evidence>
<keyword evidence="3" id="KW-1185">Reference proteome</keyword>
<accession>A0ABS0Q9K3</accession>
<organism evidence="2 3">
    <name type="scientific">Hymenobacter negativus</name>
    <dbReference type="NCBI Taxonomy" id="2795026"/>
    <lineage>
        <taxon>Bacteria</taxon>
        <taxon>Pseudomonadati</taxon>
        <taxon>Bacteroidota</taxon>
        <taxon>Cytophagia</taxon>
        <taxon>Cytophagales</taxon>
        <taxon>Hymenobacteraceae</taxon>
        <taxon>Hymenobacter</taxon>
    </lineage>
</organism>
<evidence type="ECO:0000313" key="2">
    <source>
        <dbReference type="EMBL" id="MBH8559354.1"/>
    </source>
</evidence>
<dbReference type="Proteomes" id="UP000625631">
    <property type="component" value="Unassembled WGS sequence"/>
</dbReference>
<dbReference type="RefSeq" id="WP_198076115.1">
    <property type="nucleotide sequence ID" value="NZ_JAEDAE010000007.1"/>
</dbReference>
<comment type="caution">
    <text evidence="2">The sequence shown here is derived from an EMBL/GenBank/DDBJ whole genome shotgun (WGS) entry which is preliminary data.</text>
</comment>
<evidence type="ECO:0008006" key="4">
    <source>
        <dbReference type="Google" id="ProtNLM"/>
    </source>
</evidence>
<reference evidence="2 3" key="1">
    <citation type="submission" date="2020-12" db="EMBL/GenBank/DDBJ databases">
        <title>Hymenobacter sp.</title>
        <authorList>
            <person name="Kim M.K."/>
        </authorList>
    </citation>
    <scope>NUCLEOTIDE SEQUENCE [LARGE SCALE GENOMIC DNA]</scope>
    <source>
        <strain evidence="2 3">BT442</strain>
    </source>
</reference>
<feature type="signal peptide" evidence="1">
    <location>
        <begin position="1"/>
        <end position="27"/>
    </location>
</feature>
<evidence type="ECO:0000256" key="1">
    <source>
        <dbReference type="SAM" id="SignalP"/>
    </source>
</evidence>
<dbReference type="EMBL" id="JAEDAE010000007">
    <property type="protein sequence ID" value="MBH8559354.1"/>
    <property type="molecule type" value="Genomic_DNA"/>
</dbReference>
<keyword evidence="1" id="KW-0732">Signal</keyword>
<feature type="chain" id="PRO_5046463161" description="DUF2314 domain-containing protein" evidence="1">
    <location>
        <begin position="28"/>
        <end position="170"/>
    </location>
</feature>
<proteinExistence type="predicted"/>
<protein>
    <recommendedName>
        <fullName evidence="4">DUF2314 domain-containing protein</fullName>
    </recommendedName>
</protein>
<sequence>MKMPTGFTLSLLLGASLLFAFPTVAQAPTPVVLTADTAPAGVRPALAREETALADPVREALRTLPQAKKKFLAGLPIGDQFLLSVRVIATDTSFRQASARVLGWHGNTVQALLLPETTAASATPAEPTPVTFPETAVVDWTLLRASGREEGNYVGRYTDTAHQVEGMRLR</sequence>